<dbReference type="OrthoDB" id="423416at2759"/>
<feature type="region of interest" description="Disordered" evidence="1">
    <location>
        <begin position="1"/>
        <end position="44"/>
    </location>
</feature>
<keyword evidence="2" id="KW-1133">Transmembrane helix</keyword>
<feature type="transmembrane region" description="Helical" evidence="2">
    <location>
        <begin position="276"/>
        <end position="295"/>
    </location>
</feature>
<evidence type="ECO:0000313" key="3">
    <source>
        <dbReference type="EMBL" id="CAE7935152.1"/>
    </source>
</evidence>
<protein>
    <submittedName>
        <fullName evidence="3">Uncharacterized protein</fullName>
    </submittedName>
</protein>
<accession>A0A813C2E1</accession>
<evidence type="ECO:0000256" key="2">
    <source>
        <dbReference type="SAM" id="Phobius"/>
    </source>
</evidence>
<dbReference type="AlphaFoldDB" id="A0A813C2E1"/>
<feature type="transmembrane region" description="Helical" evidence="2">
    <location>
        <begin position="307"/>
        <end position="327"/>
    </location>
</feature>
<feature type="transmembrane region" description="Helical" evidence="2">
    <location>
        <begin position="404"/>
        <end position="425"/>
    </location>
</feature>
<gene>
    <name evidence="3" type="ORF">SNEC2469_LOCUS32688</name>
</gene>
<keyword evidence="4" id="KW-1185">Reference proteome</keyword>
<dbReference type="EMBL" id="CAJNJA010083475">
    <property type="protein sequence ID" value="CAE7935152.1"/>
    <property type="molecule type" value="Genomic_DNA"/>
</dbReference>
<keyword evidence="2" id="KW-0472">Membrane</keyword>
<feature type="transmembrane region" description="Helical" evidence="2">
    <location>
        <begin position="445"/>
        <end position="466"/>
    </location>
</feature>
<proteinExistence type="predicted"/>
<evidence type="ECO:0000313" key="4">
    <source>
        <dbReference type="Proteomes" id="UP000601435"/>
    </source>
</evidence>
<feature type="transmembrane region" description="Helical" evidence="2">
    <location>
        <begin position="174"/>
        <end position="195"/>
    </location>
</feature>
<evidence type="ECO:0000256" key="1">
    <source>
        <dbReference type="SAM" id="MobiDB-lite"/>
    </source>
</evidence>
<comment type="caution">
    <text evidence="3">The sequence shown here is derived from an EMBL/GenBank/DDBJ whole genome shotgun (WGS) entry which is preliminary data.</text>
</comment>
<name>A0A813C2E1_9DINO</name>
<organism evidence="3 4">
    <name type="scientific">Symbiodinium necroappetens</name>
    <dbReference type="NCBI Taxonomy" id="1628268"/>
    <lineage>
        <taxon>Eukaryota</taxon>
        <taxon>Sar</taxon>
        <taxon>Alveolata</taxon>
        <taxon>Dinophyceae</taxon>
        <taxon>Suessiales</taxon>
        <taxon>Symbiodiniaceae</taxon>
        <taxon>Symbiodinium</taxon>
    </lineage>
</organism>
<dbReference type="Proteomes" id="UP000601435">
    <property type="component" value="Unassembled WGS sequence"/>
</dbReference>
<feature type="transmembrane region" description="Helical" evidence="2">
    <location>
        <begin position="134"/>
        <end position="162"/>
    </location>
</feature>
<keyword evidence="2" id="KW-0812">Transmembrane</keyword>
<sequence length="546" mass="60187">MQNANSECSMPAGKPGTDVNLRPTELGKSQAGDESEVTTASDQVCEDDVTIQPGPAPLQDGVRQALVGTLTSLQPLRADLVRGTPAYVPLRRGGRILRGFGVEDKDRLHTFSFPTEKIAQFWSHSWHGATLSKVLMLLVLTNGIPSICMGTLGGILVVLLWWTVGPLQDPVDPLELMLCTTLFSVFCCGVTFFFWRPRHTVFLDQICIHQADVARKTAGLISMPAILKTCDSIVVCWDSSYMQRAWCVFEMAAFIKAHGGDAKLLIRPSFQGPCSVACHAGVASVLMVNLATFYFANTLDISTNSLLRLGLILLAITSFMFAAVTSFRRYYLSVQEMQLQLRNFAIEDTLTHCCTQDHKDASGNPIPICDKQIIIDCIVSWFGSTDAFNQRVRERMEVALVPQLGHFSFSYSWMVACSIPVLWAYMPKVFYAAFTGDWTFAADQVFFIVAWWLGAFPILNMCVLSLSNVLRRKCSRCVSFFVNLLASGVVLPVYIGIEIWIGFLSSMFSFPVGQALYAGSLVAVALLLSVLMSCCQTSAKNQTQGL</sequence>
<feature type="transmembrane region" description="Helical" evidence="2">
    <location>
        <begin position="515"/>
        <end position="535"/>
    </location>
</feature>
<reference evidence="3" key="1">
    <citation type="submission" date="2021-02" db="EMBL/GenBank/DDBJ databases">
        <authorList>
            <person name="Dougan E. K."/>
            <person name="Rhodes N."/>
            <person name="Thang M."/>
            <person name="Chan C."/>
        </authorList>
    </citation>
    <scope>NUCLEOTIDE SEQUENCE</scope>
</reference>
<feature type="transmembrane region" description="Helical" evidence="2">
    <location>
        <begin position="478"/>
        <end position="503"/>
    </location>
</feature>